<dbReference type="STRING" id="106549.A0A540KX81"/>
<keyword evidence="2" id="KW-1185">Reference proteome</keyword>
<reference evidence="1 2" key="1">
    <citation type="journal article" date="2019" name="G3 (Bethesda)">
        <title>Sequencing of a Wild Apple (Malus baccata) Genome Unravels the Differences Between Cultivated and Wild Apple Species Regarding Disease Resistance and Cold Tolerance.</title>
        <authorList>
            <person name="Chen X."/>
        </authorList>
    </citation>
    <scope>NUCLEOTIDE SEQUENCE [LARGE SCALE GENOMIC DNA]</scope>
    <source>
        <strain evidence="2">cv. Shandingzi</strain>
        <tissue evidence="1">Leaves</tissue>
    </source>
</reference>
<dbReference type="EMBL" id="VIEB01000887">
    <property type="protein sequence ID" value="TQD78845.1"/>
    <property type="molecule type" value="Genomic_DNA"/>
</dbReference>
<sequence>MGWILGFKRCSQAPNSMPRTPSSAAVSWLLNPINSAIPLPLRPRVPCRSGMCTTLLHVTSSQLIASEIFPVTAVKALLYPGIGFF</sequence>
<accession>A0A540KX81</accession>
<comment type="caution">
    <text evidence="1">The sequence shown here is derived from an EMBL/GenBank/DDBJ whole genome shotgun (WGS) entry which is preliminary data.</text>
</comment>
<organism evidence="1 2">
    <name type="scientific">Malus baccata</name>
    <name type="common">Siberian crab apple</name>
    <name type="synonym">Pyrus baccata</name>
    <dbReference type="NCBI Taxonomy" id="106549"/>
    <lineage>
        <taxon>Eukaryota</taxon>
        <taxon>Viridiplantae</taxon>
        <taxon>Streptophyta</taxon>
        <taxon>Embryophyta</taxon>
        <taxon>Tracheophyta</taxon>
        <taxon>Spermatophyta</taxon>
        <taxon>Magnoliopsida</taxon>
        <taxon>eudicotyledons</taxon>
        <taxon>Gunneridae</taxon>
        <taxon>Pentapetalae</taxon>
        <taxon>rosids</taxon>
        <taxon>fabids</taxon>
        <taxon>Rosales</taxon>
        <taxon>Rosaceae</taxon>
        <taxon>Amygdaloideae</taxon>
        <taxon>Maleae</taxon>
        <taxon>Malus</taxon>
    </lineage>
</organism>
<evidence type="ECO:0000313" key="2">
    <source>
        <dbReference type="Proteomes" id="UP000315295"/>
    </source>
</evidence>
<name>A0A540KX81_MALBA</name>
<dbReference type="Proteomes" id="UP000315295">
    <property type="component" value="Unassembled WGS sequence"/>
</dbReference>
<gene>
    <name evidence="1" type="ORF">C1H46_035576</name>
</gene>
<proteinExistence type="predicted"/>
<dbReference type="AlphaFoldDB" id="A0A540KX81"/>
<evidence type="ECO:0000313" key="1">
    <source>
        <dbReference type="EMBL" id="TQD78845.1"/>
    </source>
</evidence>
<dbReference type="PANTHER" id="PTHR35288:SF1">
    <property type="entry name" value="TAIL FIBER"/>
    <property type="match status" value="1"/>
</dbReference>
<dbReference type="PANTHER" id="PTHR35288">
    <property type="entry name" value="TAIL FIBER"/>
    <property type="match status" value="1"/>
</dbReference>
<protein>
    <submittedName>
        <fullName evidence="1">Uncharacterized protein</fullName>
    </submittedName>
</protein>